<proteinExistence type="predicted"/>
<dbReference type="Pfam" id="PF11575">
    <property type="entry name" value="FhuF_C"/>
    <property type="match status" value="1"/>
</dbReference>
<evidence type="ECO:0000259" key="1">
    <source>
        <dbReference type="Pfam" id="PF11575"/>
    </source>
</evidence>
<dbReference type="GO" id="GO:0051537">
    <property type="term" value="F:2 iron, 2 sulfur cluster binding"/>
    <property type="evidence" value="ECO:0007669"/>
    <property type="project" value="InterPro"/>
</dbReference>
<gene>
    <name evidence="2" type="ORF">EV191_101661</name>
</gene>
<reference evidence="2 3" key="1">
    <citation type="submission" date="2019-03" db="EMBL/GenBank/DDBJ databases">
        <title>Genomic Encyclopedia of Type Strains, Phase IV (KMG-IV): sequencing the most valuable type-strain genomes for metagenomic binning, comparative biology and taxonomic classification.</title>
        <authorList>
            <person name="Goeker M."/>
        </authorList>
    </citation>
    <scope>NUCLEOTIDE SEQUENCE [LARGE SCALE GENOMIC DNA]</scope>
    <source>
        <strain evidence="2 3">DSM 45765</strain>
    </source>
</reference>
<organism evidence="2 3">
    <name type="scientific">Tamaricihabitans halophyticus</name>
    <dbReference type="NCBI Taxonomy" id="1262583"/>
    <lineage>
        <taxon>Bacteria</taxon>
        <taxon>Bacillati</taxon>
        <taxon>Actinomycetota</taxon>
        <taxon>Actinomycetes</taxon>
        <taxon>Pseudonocardiales</taxon>
        <taxon>Pseudonocardiaceae</taxon>
        <taxon>Tamaricihabitans</taxon>
    </lineage>
</organism>
<protein>
    <submittedName>
        <fullName evidence="2">FhuF-like iron-sulfur protein</fullName>
    </submittedName>
</protein>
<evidence type="ECO:0000313" key="2">
    <source>
        <dbReference type="EMBL" id="TCP56715.1"/>
    </source>
</evidence>
<keyword evidence="3" id="KW-1185">Reference proteome</keyword>
<accession>A0A4R2RBC1</accession>
<comment type="caution">
    <text evidence="2">The sequence shown here is derived from an EMBL/GenBank/DDBJ whole genome shotgun (WGS) entry which is preliminary data.</text>
</comment>
<dbReference type="InterPro" id="IPR024726">
    <property type="entry name" value="FhuF_C"/>
</dbReference>
<dbReference type="AlphaFoldDB" id="A0A4R2RBC1"/>
<dbReference type="Proteomes" id="UP000294911">
    <property type="component" value="Unassembled WGS sequence"/>
</dbReference>
<evidence type="ECO:0000313" key="3">
    <source>
        <dbReference type="Proteomes" id="UP000294911"/>
    </source>
</evidence>
<name>A0A4R2RBC1_9PSEU</name>
<dbReference type="EMBL" id="SLXQ01000001">
    <property type="protein sequence ID" value="TCP56715.1"/>
    <property type="molecule type" value="Genomic_DNA"/>
</dbReference>
<sequence>MHDQAIRQVMKNTAPLAETITATPVGIGLAGSLRRVAARAAHTELYDAVPPSGDWVRCAQALADPEFFDRWRSRLGDWLQAEYGHAPARSTAGYVLSWYAHVPASIAALLFHHERRVPRLHPGELSFRLGAARPHPDAIALTGSTFACLPDDPAAGLPEATVVPSERALAAVLRGRYLAHVRRFIGVFGPGVRFGRRTLWAAATDALDTALWQAGLTSGDEGAGVADATLVLADRFAPFTSASTLRPLPGGSAGTGSGEQAWTRRREGCCFHYLVEPGPAGVCDTCPRRHAP</sequence>
<feature type="domain" description="Ferric siderophore reductase C-terminal" evidence="1">
    <location>
        <begin position="266"/>
        <end position="288"/>
    </location>
</feature>